<protein>
    <submittedName>
        <fullName evidence="1">Uncharacterized protein</fullName>
    </submittedName>
</protein>
<dbReference type="SUPFAM" id="SSF52047">
    <property type="entry name" value="RNI-like"/>
    <property type="match status" value="1"/>
</dbReference>
<comment type="caution">
    <text evidence="1">The sequence shown here is derived from an EMBL/GenBank/DDBJ whole genome shotgun (WGS) entry which is preliminary data.</text>
</comment>
<reference evidence="1" key="1">
    <citation type="submission" date="2022-04" db="EMBL/GenBank/DDBJ databases">
        <title>Carnegiea gigantea Genome sequencing and assembly v2.</title>
        <authorList>
            <person name="Copetti D."/>
            <person name="Sanderson M.J."/>
            <person name="Burquez A."/>
            <person name="Wojciechowski M.F."/>
        </authorList>
    </citation>
    <scope>NUCLEOTIDE SEQUENCE</scope>
    <source>
        <strain evidence="1">SGP5-SGP5p</strain>
        <tissue evidence="1">Aerial part</tissue>
    </source>
</reference>
<keyword evidence="2" id="KW-1185">Reference proteome</keyword>
<dbReference type="PANTHER" id="PTHR47186">
    <property type="entry name" value="LEUCINE-RICH REPEAT-CONTAINING PROTEIN 57"/>
    <property type="match status" value="1"/>
</dbReference>
<gene>
    <name evidence="1" type="ORF">Cgig2_018008</name>
</gene>
<dbReference type="Proteomes" id="UP001153076">
    <property type="component" value="Unassembled WGS sequence"/>
</dbReference>
<name>A0A9Q1JFU8_9CARY</name>
<evidence type="ECO:0000313" key="1">
    <source>
        <dbReference type="EMBL" id="KAJ8422807.1"/>
    </source>
</evidence>
<evidence type="ECO:0000313" key="2">
    <source>
        <dbReference type="Proteomes" id="UP001153076"/>
    </source>
</evidence>
<proteinExistence type="predicted"/>
<dbReference type="PANTHER" id="PTHR47186:SF3">
    <property type="entry name" value="OS09G0267800 PROTEIN"/>
    <property type="match status" value="1"/>
</dbReference>
<dbReference type="EMBL" id="JAKOGI010002137">
    <property type="protein sequence ID" value="KAJ8422807.1"/>
    <property type="molecule type" value="Genomic_DNA"/>
</dbReference>
<dbReference type="AlphaFoldDB" id="A0A9Q1JFU8"/>
<dbReference type="InterPro" id="IPR032675">
    <property type="entry name" value="LRR_dom_sf"/>
</dbReference>
<organism evidence="1 2">
    <name type="scientific">Carnegiea gigantea</name>
    <dbReference type="NCBI Taxonomy" id="171969"/>
    <lineage>
        <taxon>Eukaryota</taxon>
        <taxon>Viridiplantae</taxon>
        <taxon>Streptophyta</taxon>
        <taxon>Embryophyta</taxon>
        <taxon>Tracheophyta</taxon>
        <taxon>Spermatophyta</taxon>
        <taxon>Magnoliopsida</taxon>
        <taxon>eudicotyledons</taxon>
        <taxon>Gunneridae</taxon>
        <taxon>Pentapetalae</taxon>
        <taxon>Caryophyllales</taxon>
        <taxon>Cactineae</taxon>
        <taxon>Cactaceae</taxon>
        <taxon>Cactoideae</taxon>
        <taxon>Echinocereeae</taxon>
        <taxon>Carnegiea</taxon>
    </lineage>
</organism>
<sequence length="258" mass="29243">MPRGIGKLSCLQKLPFFSIAEIASDKKWRQFIDQQEEIKALKNINGNLFVRIYIPTKAKFAMENGRKGGFLSQHLTKIAIKFAERDIEDVTRVSDIDEALLDDLQTHPNMRVLKLEWLQHLAVIGKLPKLKFLILKYLSDPEYTENTTISMNSSGVESQESFFPSLEKLWLHDLPNLKGDWGVENLPEVEEVFRGSSSSLQELKIRTCIGQKSVYGGLEHLTVLESLVLLQLPNLSLCEEGDQDEEEDGLAFITPSVP</sequence>
<dbReference type="OrthoDB" id="1166007at2759"/>
<dbReference type="Gene3D" id="3.80.10.10">
    <property type="entry name" value="Ribonuclease Inhibitor"/>
    <property type="match status" value="1"/>
</dbReference>
<accession>A0A9Q1JFU8</accession>